<dbReference type="InterPro" id="IPR011006">
    <property type="entry name" value="CheY-like_superfamily"/>
</dbReference>
<evidence type="ECO:0000256" key="4">
    <source>
        <dbReference type="ARBA" id="ARBA00023163"/>
    </source>
</evidence>
<dbReference type="InterPro" id="IPR001789">
    <property type="entry name" value="Sig_transdc_resp-reg_receiver"/>
</dbReference>
<dbReference type="KEGG" id="puo:RZN69_16000"/>
<dbReference type="PROSITE" id="PS50110">
    <property type="entry name" value="RESPONSE_REGULATORY"/>
    <property type="match status" value="1"/>
</dbReference>
<keyword evidence="2" id="KW-0805">Transcription regulation</keyword>
<dbReference type="InterPro" id="IPR058245">
    <property type="entry name" value="NreC/VraR/RcsB-like_REC"/>
</dbReference>
<dbReference type="SMART" id="SM00448">
    <property type="entry name" value="REC"/>
    <property type="match status" value="1"/>
</dbReference>
<dbReference type="CDD" id="cd17535">
    <property type="entry name" value="REC_NarL-like"/>
    <property type="match status" value="1"/>
</dbReference>
<evidence type="ECO:0000313" key="8">
    <source>
        <dbReference type="EMBL" id="WOO40124.1"/>
    </source>
</evidence>
<dbReference type="Pfam" id="PF00196">
    <property type="entry name" value="GerE"/>
    <property type="match status" value="1"/>
</dbReference>
<dbReference type="PROSITE" id="PS00622">
    <property type="entry name" value="HTH_LUXR_1"/>
    <property type="match status" value="1"/>
</dbReference>
<dbReference type="Pfam" id="PF00072">
    <property type="entry name" value="Response_reg"/>
    <property type="match status" value="1"/>
</dbReference>
<evidence type="ECO:0000259" key="6">
    <source>
        <dbReference type="PROSITE" id="PS50043"/>
    </source>
</evidence>
<dbReference type="InterPro" id="IPR000792">
    <property type="entry name" value="Tscrpt_reg_LuxR_C"/>
</dbReference>
<proteinExistence type="predicted"/>
<dbReference type="PRINTS" id="PR00038">
    <property type="entry name" value="HTHLUXR"/>
</dbReference>
<dbReference type="GO" id="GO:0000160">
    <property type="term" value="P:phosphorelay signal transduction system"/>
    <property type="evidence" value="ECO:0007669"/>
    <property type="project" value="InterPro"/>
</dbReference>
<dbReference type="PANTHER" id="PTHR43214:SF24">
    <property type="entry name" value="TRANSCRIPTIONAL REGULATORY PROTEIN NARL-RELATED"/>
    <property type="match status" value="1"/>
</dbReference>
<evidence type="ECO:0000256" key="2">
    <source>
        <dbReference type="ARBA" id="ARBA00023015"/>
    </source>
</evidence>
<dbReference type="GO" id="GO:0006355">
    <property type="term" value="P:regulation of DNA-templated transcription"/>
    <property type="evidence" value="ECO:0007669"/>
    <property type="project" value="InterPro"/>
</dbReference>
<evidence type="ECO:0000256" key="1">
    <source>
        <dbReference type="ARBA" id="ARBA00022553"/>
    </source>
</evidence>
<dbReference type="RefSeq" id="WP_317832239.1">
    <property type="nucleotide sequence ID" value="NZ_CP136920.1"/>
</dbReference>
<dbReference type="PANTHER" id="PTHR43214">
    <property type="entry name" value="TWO-COMPONENT RESPONSE REGULATOR"/>
    <property type="match status" value="1"/>
</dbReference>
<feature type="modified residue" description="4-aspartylphosphate" evidence="5">
    <location>
        <position position="59"/>
    </location>
</feature>
<evidence type="ECO:0000259" key="7">
    <source>
        <dbReference type="PROSITE" id="PS50110"/>
    </source>
</evidence>
<keyword evidence="4" id="KW-0804">Transcription</keyword>
<name>A0AAQ3L613_9BACT</name>
<dbReference type="InterPro" id="IPR039420">
    <property type="entry name" value="WalR-like"/>
</dbReference>
<keyword evidence="1 5" id="KW-0597">Phosphoprotein</keyword>
<evidence type="ECO:0000313" key="9">
    <source>
        <dbReference type="Proteomes" id="UP001304300"/>
    </source>
</evidence>
<organism evidence="8 9">
    <name type="scientific">Rubellicoccus peritrichatus</name>
    <dbReference type="NCBI Taxonomy" id="3080537"/>
    <lineage>
        <taxon>Bacteria</taxon>
        <taxon>Pseudomonadati</taxon>
        <taxon>Verrucomicrobiota</taxon>
        <taxon>Opitutia</taxon>
        <taxon>Puniceicoccales</taxon>
        <taxon>Cerasicoccaceae</taxon>
        <taxon>Rubellicoccus</taxon>
    </lineage>
</organism>
<keyword evidence="3" id="KW-0238">DNA-binding</keyword>
<dbReference type="Gene3D" id="3.40.50.2300">
    <property type="match status" value="1"/>
</dbReference>
<dbReference type="CDD" id="cd06170">
    <property type="entry name" value="LuxR_C_like"/>
    <property type="match status" value="1"/>
</dbReference>
<feature type="domain" description="HTH luxR-type" evidence="6">
    <location>
        <begin position="151"/>
        <end position="216"/>
    </location>
</feature>
<dbReference type="InterPro" id="IPR016032">
    <property type="entry name" value="Sig_transdc_resp-reg_C-effctor"/>
</dbReference>
<sequence>MKDIDTITVFLVEDHELVLRGLSQLLEECHDINIVGTASTVESAIDQIRKQQPDVALIDLRLSDGMGTDVVRGMSSMESPPKSLILTSYVEEPLILDAMSANVNGYILKNVEGEELLDSIRSVCAGKAVYSNDVSAAMASLVRGETEYGSQTAKIDSLSNQEYRVLVEVSKGSANKDIAERLCLTEKTVKNYLSNVLSKLNLTTRTEAAVSFVKHGRIRE</sequence>
<dbReference type="Proteomes" id="UP001304300">
    <property type="component" value="Chromosome"/>
</dbReference>
<dbReference type="EMBL" id="CP136920">
    <property type="protein sequence ID" value="WOO40124.1"/>
    <property type="molecule type" value="Genomic_DNA"/>
</dbReference>
<accession>A0AAQ3L613</accession>
<dbReference type="AlphaFoldDB" id="A0AAQ3L613"/>
<keyword evidence="9" id="KW-1185">Reference proteome</keyword>
<reference evidence="8 9" key="1">
    <citation type="submission" date="2023-10" db="EMBL/GenBank/DDBJ databases">
        <title>Rubellicoccus peritrichatus gen. nov., sp. nov., isolated from an algae of coral reef tank.</title>
        <authorList>
            <person name="Luo J."/>
        </authorList>
    </citation>
    <scope>NUCLEOTIDE SEQUENCE [LARGE SCALE GENOMIC DNA]</scope>
    <source>
        <strain evidence="8 9">CR14</strain>
    </source>
</reference>
<dbReference type="SUPFAM" id="SSF52172">
    <property type="entry name" value="CheY-like"/>
    <property type="match status" value="1"/>
</dbReference>
<dbReference type="GO" id="GO:0003677">
    <property type="term" value="F:DNA binding"/>
    <property type="evidence" value="ECO:0007669"/>
    <property type="project" value="UniProtKB-KW"/>
</dbReference>
<evidence type="ECO:0000256" key="3">
    <source>
        <dbReference type="ARBA" id="ARBA00023125"/>
    </source>
</evidence>
<gene>
    <name evidence="8" type="ORF">RZN69_16000</name>
</gene>
<protein>
    <submittedName>
        <fullName evidence="8">Response regulator transcription factor</fullName>
    </submittedName>
</protein>
<feature type="domain" description="Response regulatory" evidence="7">
    <location>
        <begin position="8"/>
        <end position="124"/>
    </location>
</feature>
<evidence type="ECO:0000256" key="5">
    <source>
        <dbReference type="PROSITE-ProRule" id="PRU00169"/>
    </source>
</evidence>
<dbReference type="SUPFAM" id="SSF46894">
    <property type="entry name" value="C-terminal effector domain of the bipartite response regulators"/>
    <property type="match status" value="1"/>
</dbReference>
<dbReference type="SMART" id="SM00421">
    <property type="entry name" value="HTH_LUXR"/>
    <property type="match status" value="1"/>
</dbReference>
<dbReference type="PROSITE" id="PS50043">
    <property type="entry name" value="HTH_LUXR_2"/>
    <property type="match status" value="1"/>
</dbReference>